<dbReference type="GO" id="GO:0000783">
    <property type="term" value="C:nuclear telomere cap complex"/>
    <property type="evidence" value="ECO:0007669"/>
    <property type="project" value="TreeGrafter"/>
</dbReference>
<name>A0A5N6RTR1_9ROSI</name>
<dbReference type="InterPro" id="IPR012340">
    <property type="entry name" value="NA-bd_OB-fold"/>
</dbReference>
<organism evidence="9 10">
    <name type="scientific">Carpinus fangiana</name>
    <dbReference type="NCBI Taxonomy" id="176857"/>
    <lineage>
        <taxon>Eukaryota</taxon>
        <taxon>Viridiplantae</taxon>
        <taxon>Streptophyta</taxon>
        <taxon>Embryophyta</taxon>
        <taxon>Tracheophyta</taxon>
        <taxon>Spermatophyta</taxon>
        <taxon>Magnoliopsida</taxon>
        <taxon>eudicotyledons</taxon>
        <taxon>Gunneridae</taxon>
        <taxon>Pentapetalae</taxon>
        <taxon>rosids</taxon>
        <taxon>fabids</taxon>
        <taxon>Fagales</taxon>
        <taxon>Betulaceae</taxon>
        <taxon>Carpinus</taxon>
    </lineage>
</organism>
<evidence type="ECO:0000259" key="8">
    <source>
        <dbReference type="SMART" id="SM00976"/>
    </source>
</evidence>
<dbReference type="Pfam" id="PF02765">
    <property type="entry name" value="POT1"/>
    <property type="match status" value="1"/>
</dbReference>
<evidence type="ECO:0000256" key="4">
    <source>
        <dbReference type="ARBA" id="ARBA00022454"/>
    </source>
</evidence>
<dbReference type="Pfam" id="PF25507">
    <property type="entry name" value="OB_POT1A"/>
    <property type="match status" value="1"/>
</dbReference>
<evidence type="ECO:0000256" key="6">
    <source>
        <dbReference type="ARBA" id="ARBA00023125"/>
    </source>
</evidence>
<dbReference type="Gene3D" id="2.40.50.140">
    <property type="entry name" value="Nucleic acid-binding proteins"/>
    <property type="match status" value="2"/>
</dbReference>
<keyword evidence="5" id="KW-0779">Telomere</keyword>
<comment type="similarity">
    <text evidence="3">Belongs to the telombin family.</text>
</comment>
<dbReference type="CDD" id="cd04497">
    <property type="entry name" value="hPOT1_OB1_like"/>
    <property type="match status" value="1"/>
</dbReference>
<reference evidence="9 10" key="1">
    <citation type="submission" date="2019-06" db="EMBL/GenBank/DDBJ databases">
        <title>A chromosomal-level reference genome of Carpinus fangiana (Coryloideae, Betulaceae).</title>
        <authorList>
            <person name="Yang X."/>
            <person name="Wang Z."/>
            <person name="Zhang L."/>
            <person name="Hao G."/>
            <person name="Liu J."/>
            <person name="Yang Y."/>
        </authorList>
    </citation>
    <scope>NUCLEOTIDE SEQUENCE [LARGE SCALE GENOMIC DNA]</scope>
    <source>
        <strain evidence="9">Cfa_2016G</strain>
        <tissue evidence="9">Leaf</tissue>
    </source>
</reference>
<evidence type="ECO:0000313" key="10">
    <source>
        <dbReference type="Proteomes" id="UP000327013"/>
    </source>
</evidence>
<evidence type="ECO:0000256" key="2">
    <source>
        <dbReference type="ARBA" id="ARBA00004574"/>
    </source>
</evidence>
<dbReference type="GO" id="GO:0032210">
    <property type="term" value="P:regulation of telomere maintenance via telomerase"/>
    <property type="evidence" value="ECO:0007669"/>
    <property type="project" value="TreeGrafter"/>
</dbReference>
<evidence type="ECO:0000256" key="5">
    <source>
        <dbReference type="ARBA" id="ARBA00022895"/>
    </source>
</evidence>
<evidence type="ECO:0000256" key="7">
    <source>
        <dbReference type="ARBA" id="ARBA00023242"/>
    </source>
</evidence>
<dbReference type="EMBL" id="CM017328">
    <property type="protein sequence ID" value="KAE8124801.1"/>
    <property type="molecule type" value="Genomic_DNA"/>
</dbReference>
<dbReference type="AlphaFoldDB" id="A0A5N6RTR1"/>
<gene>
    <name evidence="9" type="ORF">FH972_019653</name>
</gene>
<comment type="subcellular location">
    <subcellularLocation>
        <location evidence="2">Chromosome</location>
        <location evidence="2">Telomere</location>
    </subcellularLocation>
    <subcellularLocation>
        <location evidence="1">Nucleus</location>
    </subcellularLocation>
</comment>
<dbReference type="InterPro" id="IPR011564">
    <property type="entry name" value="Telomer_end-bd_POT1/Cdc13"/>
</dbReference>
<feature type="domain" description="Telomeric single stranded DNA binding POT1/Cdc13" evidence="8">
    <location>
        <begin position="9"/>
        <end position="144"/>
    </location>
</feature>
<accession>A0A5N6RTR1</accession>
<proteinExistence type="inferred from homology"/>
<sequence>MGDSDDYKFLQIRDAIAAINQKVNLIGVIIEFGVPKKTKGTDFICTLKIVDESHPKPGISVNIFAESMEKLPHVVSAGDIIQLSHVVMKAHCGEVNVVFNKRFSSFALYEGKDGEDFLPYQVSSKFRPRDLDKKFIDGLRKWLVDFQLDEGLSNFLFLREIKEGHRINLACKILHICEVAKDQWMAFLWDGTDAPPISLPTKIEDDLSNPYPLQLEPVALPRDLLCTFPAVGTILRVIFDQGMQNQYLHLLHSGKWVKFVNVLCEVKSGLWLGILTSFTKLRYTPIDDQLISARQRLYNERLSSERGRIPYWCFPWSRITEVDYDDVPFATLMDVLTYSEVTAKFKCVARVVAALPWQAEDLRSPLGTYRIRLTLEDPTARIHALLYGEDGEKFFDGYPSADVLKRKLNKLLGLAVSDDGKEIKNAPRTPPWAQFCLKSYYLSKNEPWASRQYRIFGTKLE</sequence>
<dbReference type="FunFam" id="2.40.50.140:FF:000119">
    <property type="entry name" value="Protection of telomeres 1 homolog"/>
    <property type="match status" value="1"/>
</dbReference>
<keyword evidence="4" id="KW-0158">Chromosome</keyword>
<dbReference type="Proteomes" id="UP000327013">
    <property type="component" value="Chromosome 8"/>
</dbReference>
<dbReference type="InterPro" id="IPR057620">
    <property type="entry name" value="POT1A/B-like_OB"/>
</dbReference>
<dbReference type="SUPFAM" id="SSF50249">
    <property type="entry name" value="Nucleic acid-binding proteins"/>
    <property type="match status" value="2"/>
</dbReference>
<evidence type="ECO:0000313" key="9">
    <source>
        <dbReference type="EMBL" id="KAE8124801.1"/>
    </source>
</evidence>
<keyword evidence="10" id="KW-1185">Reference proteome</keyword>
<dbReference type="InterPro" id="IPR028389">
    <property type="entry name" value="POT1"/>
</dbReference>
<dbReference type="GO" id="GO:0010521">
    <property type="term" value="F:telomerase inhibitor activity"/>
    <property type="evidence" value="ECO:0007669"/>
    <property type="project" value="TreeGrafter"/>
</dbReference>
<keyword evidence="7" id="KW-0539">Nucleus</keyword>
<dbReference type="GO" id="GO:0016233">
    <property type="term" value="P:telomere capping"/>
    <property type="evidence" value="ECO:0007669"/>
    <property type="project" value="TreeGrafter"/>
</dbReference>
<dbReference type="OrthoDB" id="2186770at2759"/>
<evidence type="ECO:0000256" key="3">
    <source>
        <dbReference type="ARBA" id="ARBA00008442"/>
    </source>
</evidence>
<dbReference type="GO" id="GO:0098505">
    <property type="term" value="F:G-rich strand telomeric DNA binding"/>
    <property type="evidence" value="ECO:0007669"/>
    <property type="project" value="TreeGrafter"/>
</dbReference>
<protein>
    <recommendedName>
        <fullName evidence="8">Telomeric single stranded DNA binding POT1/Cdc13 domain-containing protein</fullName>
    </recommendedName>
</protein>
<dbReference type="PANTHER" id="PTHR14513:SF0">
    <property type="entry name" value="PROTECTION OF TELOMERES PROTEIN 1"/>
    <property type="match status" value="1"/>
</dbReference>
<dbReference type="PANTHER" id="PTHR14513">
    <property type="entry name" value="PROTECTION OF TELOMERES 1"/>
    <property type="match status" value="1"/>
</dbReference>
<evidence type="ECO:0000256" key="1">
    <source>
        <dbReference type="ARBA" id="ARBA00004123"/>
    </source>
</evidence>
<keyword evidence="6" id="KW-0238">DNA-binding</keyword>
<dbReference type="SMART" id="SM00976">
    <property type="entry name" value="Telo_bind"/>
    <property type="match status" value="1"/>
</dbReference>